<evidence type="ECO:0000313" key="2">
    <source>
        <dbReference type="Proteomes" id="UP000239731"/>
    </source>
</evidence>
<evidence type="ECO:0000313" key="1">
    <source>
        <dbReference type="EMBL" id="PRW84461.1"/>
    </source>
</evidence>
<dbReference type="Proteomes" id="UP000239731">
    <property type="component" value="Unassembled WGS sequence"/>
</dbReference>
<dbReference type="EMBL" id="PVUH01000030">
    <property type="protein sequence ID" value="PRW84461.1"/>
    <property type="molecule type" value="Genomic_DNA"/>
</dbReference>
<dbReference type="InterPro" id="IPR045657">
    <property type="entry name" value="DUF6392"/>
</dbReference>
<dbReference type="AlphaFoldDB" id="A0A2T0HN09"/>
<name>A0A2T0HN09_PSEFL</name>
<organism evidence="1 2">
    <name type="scientific">Pseudomonas fluorescens</name>
    <dbReference type="NCBI Taxonomy" id="294"/>
    <lineage>
        <taxon>Bacteria</taxon>
        <taxon>Pseudomonadati</taxon>
        <taxon>Pseudomonadota</taxon>
        <taxon>Gammaproteobacteria</taxon>
        <taxon>Pseudomonadales</taxon>
        <taxon>Pseudomonadaceae</taxon>
        <taxon>Pseudomonas</taxon>
    </lineage>
</organism>
<comment type="caution">
    <text evidence="1">The sequence shown here is derived from an EMBL/GenBank/DDBJ whole genome shotgun (WGS) entry which is preliminary data.</text>
</comment>
<dbReference type="Pfam" id="PF19929">
    <property type="entry name" value="DUF6392"/>
    <property type="match status" value="1"/>
</dbReference>
<proteinExistence type="predicted"/>
<sequence>MVAMDSGTVQSWIKNLGGSYDHLVDQGVIANQPLQDLYGGGESLEIEPVPGIELSFWAETKRFEAIQIDLGGLLNGDMPVYTGGLPAPYDNATNRHQVRAIFGTPLRTHDAMDIPNTIQTMGGWDTYQVQPTLHEAVLVDFQYSADLRVDRLVFSLIDRN</sequence>
<gene>
    <name evidence="1" type="ORF">C7A10_28925</name>
</gene>
<reference evidence="1 2" key="1">
    <citation type="submission" date="2018-03" db="EMBL/GenBank/DDBJ databases">
        <title>Blue discolouration in mozzarella cheese caused by Pseudomonas fluorescens.</title>
        <authorList>
            <person name="Chiesa F."/>
            <person name="Dalmasso A."/>
            <person name="Lomonaco S."/>
        </authorList>
    </citation>
    <scope>NUCLEOTIDE SEQUENCE [LARGE SCALE GENOMIC DNA]</scope>
    <source>
        <strain evidence="1 2">11293</strain>
    </source>
</reference>
<accession>A0A2T0HN09</accession>
<protein>
    <submittedName>
        <fullName evidence="1">Pyocin immunity family protein</fullName>
    </submittedName>
</protein>